<sequence>MPTATSSNHGKSADNGLSPAPRVINLGIVPGDATVLAHSHRILVPAFCPLSNSIAIAVAKKPSSALLDTTKTGFFPTGDNTVNIVGTGRSNEAAPLLPEVSALYERGVVLLDTLMNVRRESEGRGDDEMDWGLEEAGHGDEPDEQTRPPPSPAAVLRLSKYFLQDITKTGESVASAYVKLRATDAPESQRASVKKEMAKLGAAESVWSFSEAIYVQTAVAAAREAADGVGDVDEDDEGIEGIVLDPDASFAMGDSEEEDEVDEGQSTPVPKRRKLGKPGSTPFRAGTTGGSSTTSQRVGTPRPKYGLSDDEEDDNANGNGEIEDTHMGDEDGSLAERPSKARNQGRRARFSDEIVVEDTNFERLPKLPFKSPKRNGSAPTNPIPASNVPLFTLLPPLLQTHFPAPPPPPGPHPIPTHKLATWGPLTAALLRGDATLPLSLLGACLDQPSSALTKPVAAALRNLRAAIASHPLLVPSPPADAETPVVTWRARYRVEDLSAPEELRDQLGRAGAPWADPIARTYAVLAGSVDACAQAADIWPAALCGAVLFHPPPLPIATVLPTLARAVLAAWDARRPSPPASTNTIAGFTAADAALRRLVLGQPGAAVAVVGEADPWVGMLIARTMEAVGVRLEPPMREGDAKGKGKGKRRRASDQAVQGLEQQVTASAADFTARLAVSHLLASPTTIRVGVKHLPHLGPTAASFASVVLPHIAPSAAGASLEDLIAVANLAGAPDTAAEILASAVVAAVHRSDNGGALTLAARSGAGQGWLASMASSAVLRGYAEANAADPFSAHAWTSLDSVVSALEGMPRIVVTAHAGLTSVAGWCAVVDAARRGTWGDVGERLVGWVGEARWAVGMSEGVDKAFWGCVVSALGTWLVRAREVAGGDPLESGEAGTVLAFLEEFERYASGGGEVWGSAGAGGRGSTVLGRGKGKAREVAWETWVKRVREEVAGIGNAMRE</sequence>
<reference evidence="2 3" key="1">
    <citation type="journal article" date="2015" name="Genome Biol. Evol.">
        <title>Phylogenomic analyses indicate that early fungi evolved digesting cell walls of algal ancestors of land plants.</title>
        <authorList>
            <person name="Chang Y."/>
            <person name="Wang S."/>
            <person name="Sekimoto S."/>
            <person name="Aerts A.L."/>
            <person name="Choi C."/>
            <person name="Clum A."/>
            <person name="LaButti K.M."/>
            <person name="Lindquist E.A."/>
            <person name="Yee Ngan C."/>
            <person name="Ohm R.A."/>
            <person name="Salamov A.A."/>
            <person name="Grigoriev I.V."/>
            <person name="Spatafora J.W."/>
            <person name="Berbee M.L."/>
        </authorList>
    </citation>
    <scope>NUCLEOTIDE SEQUENCE [LARGE SCALE GENOMIC DNA]</scope>
    <source>
        <strain evidence="2 3">JEL478</strain>
    </source>
</reference>
<keyword evidence="3" id="KW-1185">Reference proteome</keyword>
<feature type="compositionally biased region" description="Basic and acidic residues" evidence="1">
    <location>
        <begin position="634"/>
        <end position="643"/>
    </location>
</feature>
<accession>A0A139AFG3</accession>
<dbReference type="AlphaFoldDB" id="A0A139AFG3"/>
<dbReference type="OrthoDB" id="10662296at2759"/>
<dbReference type="Proteomes" id="UP000070544">
    <property type="component" value="Unassembled WGS sequence"/>
</dbReference>
<dbReference type="EMBL" id="KQ965761">
    <property type="protein sequence ID" value="KXS15551.1"/>
    <property type="molecule type" value="Genomic_DNA"/>
</dbReference>
<gene>
    <name evidence="2" type="ORF">M427DRAFT_44399</name>
</gene>
<proteinExistence type="predicted"/>
<feature type="compositionally biased region" description="Basic and acidic residues" evidence="1">
    <location>
        <begin position="135"/>
        <end position="146"/>
    </location>
</feature>
<feature type="region of interest" description="Disordered" evidence="1">
    <location>
        <begin position="120"/>
        <end position="152"/>
    </location>
</feature>
<evidence type="ECO:0000313" key="2">
    <source>
        <dbReference type="EMBL" id="KXS15551.1"/>
    </source>
</evidence>
<protein>
    <submittedName>
        <fullName evidence="2">Uncharacterized protein</fullName>
    </submittedName>
</protein>
<feature type="region of interest" description="Disordered" evidence="1">
    <location>
        <begin position="245"/>
        <end position="348"/>
    </location>
</feature>
<feature type="compositionally biased region" description="Acidic residues" evidence="1">
    <location>
        <begin position="254"/>
        <end position="263"/>
    </location>
</feature>
<organism evidence="2 3">
    <name type="scientific">Gonapodya prolifera (strain JEL478)</name>
    <name type="common">Monoblepharis prolifera</name>
    <dbReference type="NCBI Taxonomy" id="1344416"/>
    <lineage>
        <taxon>Eukaryota</taxon>
        <taxon>Fungi</taxon>
        <taxon>Fungi incertae sedis</taxon>
        <taxon>Chytridiomycota</taxon>
        <taxon>Chytridiomycota incertae sedis</taxon>
        <taxon>Monoblepharidomycetes</taxon>
        <taxon>Monoblepharidales</taxon>
        <taxon>Gonapodyaceae</taxon>
        <taxon>Gonapodya</taxon>
    </lineage>
</organism>
<evidence type="ECO:0000256" key="1">
    <source>
        <dbReference type="SAM" id="MobiDB-lite"/>
    </source>
</evidence>
<name>A0A139AFG3_GONPJ</name>
<feature type="region of interest" description="Disordered" evidence="1">
    <location>
        <begin position="633"/>
        <end position="657"/>
    </location>
</feature>
<evidence type="ECO:0000313" key="3">
    <source>
        <dbReference type="Proteomes" id="UP000070544"/>
    </source>
</evidence>